<reference evidence="1 2" key="1">
    <citation type="submission" date="2024-01" db="EMBL/GenBank/DDBJ databases">
        <title>A telomere-to-telomere, gap-free genome of sweet tea (Lithocarpus litseifolius).</title>
        <authorList>
            <person name="Zhou J."/>
        </authorList>
    </citation>
    <scope>NUCLEOTIDE SEQUENCE [LARGE SCALE GENOMIC DNA]</scope>
    <source>
        <strain evidence="1">Zhou-2022a</strain>
        <tissue evidence="1">Leaf</tissue>
    </source>
</reference>
<gene>
    <name evidence="1" type="ORF">SO802_016927</name>
</gene>
<proteinExistence type="predicted"/>
<keyword evidence="2" id="KW-1185">Reference proteome</keyword>
<accession>A0AAW2CYJ5</accession>
<name>A0AAW2CYJ5_9ROSI</name>
<comment type="caution">
    <text evidence="1">The sequence shown here is derived from an EMBL/GenBank/DDBJ whole genome shotgun (WGS) entry which is preliminary data.</text>
</comment>
<dbReference type="EMBL" id="JAZDWU010000005">
    <property type="protein sequence ID" value="KAL0003146.1"/>
    <property type="molecule type" value="Genomic_DNA"/>
</dbReference>
<organism evidence="1 2">
    <name type="scientific">Lithocarpus litseifolius</name>
    <dbReference type="NCBI Taxonomy" id="425828"/>
    <lineage>
        <taxon>Eukaryota</taxon>
        <taxon>Viridiplantae</taxon>
        <taxon>Streptophyta</taxon>
        <taxon>Embryophyta</taxon>
        <taxon>Tracheophyta</taxon>
        <taxon>Spermatophyta</taxon>
        <taxon>Magnoliopsida</taxon>
        <taxon>eudicotyledons</taxon>
        <taxon>Gunneridae</taxon>
        <taxon>Pentapetalae</taxon>
        <taxon>rosids</taxon>
        <taxon>fabids</taxon>
        <taxon>Fagales</taxon>
        <taxon>Fagaceae</taxon>
        <taxon>Lithocarpus</taxon>
    </lineage>
</organism>
<dbReference type="Proteomes" id="UP001459277">
    <property type="component" value="Unassembled WGS sequence"/>
</dbReference>
<dbReference type="AlphaFoldDB" id="A0AAW2CYJ5"/>
<evidence type="ECO:0000313" key="2">
    <source>
        <dbReference type="Proteomes" id="UP001459277"/>
    </source>
</evidence>
<sequence length="115" mass="13206">MLGLDTLIVKFCTRNLEGDQMEVKDWVLDEIKKDRDNGAAIFGIEIVVWTKEYTKAYWGRCANLRVDSNQAKWMATSTEVVEKGELKDIGIKFESGKAQLNIHMEYFGLNSLKKE</sequence>
<protein>
    <submittedName>
        <fullName evidence="1">Uncharacterized protein</fullName>
    </submittedName>
</protein>
<evidence type="ECO:0000313" key="1">
    <source>
        <dbReference type="EMBL" id="KAL0003146.1"/>
    </source>
</evidence>